<gene>
    <name evidence="1" type="ORF">NO1_1105</name>
</gene>
<dbReference type="Proteomes" id="UP000269352">
    <property type="component" value="Unassembled WGS sequence"/>
</dbReference>
<comment type="caution">
    <text evidence="1">The sequence shown here is derived from an EMBL/GenBank/DDBJ whole genome shotgun (WGS) entry which is preliminary data.</text>
</comment>
<accession>A0A388TD73</accession>
<keyword evidence="2" id="KW-1185">Reference proteome</keyword>
<protein>
    <submittedName>
        <fullName evidence="1">Uncharacterized protein</fullName>
    </submittedName>
</protein>
<dbReference type="AlphaFoldDB" id="A0A388TD73"/>
<evidence type="ECO:0000313" key="1">
    <source>
        <dbReference type="EMBL" id="GBR73819.1"/>
    </source>
</evidence>
<organism evidence="1 2">
    <name type="scientific">Termititenax aidoneus</name>
    <dbReference type="NCBI Taxonomy" id="2218524"/>
    <lineage>
        <taxon>Bacteria</taxon>
        <taxon>Bacillati</taxon>
        <taxon>Candidatus Margulisiibacteriota</taxon>
        <taxon>Candidatus Termititenacia</taxon>
        <taxon>Candidatus Termititenacales</taxon>
        <taxon>Candidatus Termititenacaceae</taxon>
        <taxon>Candidatus Termititenax</taxon>
    </lineage>
</organism>
<sequence>MAMQLYTYLAGISQASWGQTAYRIQNAQHTPELITIEQKTEEFQKNCTEKYLPAMEQIKKDFGWDLPENERNEDNYQIAYSADWYKYTMALPLKDTIFLNLRSDEQKIRALDAWEKEIQDFIQSHSL</sequence>
<dbReference type="EMBL" id="BGZN01000021">
    <property type="protein sequence ID" value="GBR73819.1"/>
    <property type="molecule type" value="Genomic_DNA"/>
</dbReference>
<evidence type="ECO:0000313" key="2">
    <source>
        <dbReference type="Proteomes" id="UP000269352"/>
    </source>
</evidence>
<reference evidence="1 2" key="1">
    <citation type="journal article" date="2019" name="ISME J.">
        <title>Genome analyses of uncultured TG2/ZB3 bacteria in 'Margulisbacteria' specifically attached to ectosymbiotic spirochetes of protists in the termite gut.</title>
        <authorList>
            <person name="Utami Y.D."/>
            <person name="Kuwahara H."/>
            <person name="Igai K."/>
            <person name="Murakami T."/>
            <person name="Sugaya K."/>
            <person name="Morikawa T."/>
            <person name="Nagura Y."/>
            <person name="Yuki M."/>
            <person name="Deevong P."/>
            <person name="Inoue T."/>
            <person name="Kihara K."/>
            <person name="Lo N."/>
            <person name="Yamada A."/>
            <person name="Ohkuma M."/>
            <person name="Hongoh Y."/>
        </authorList>
    </citation>
    <scope>NUCLEOTIDE SEQUENCE [LARGE SCALE GENOMIC DNA]</scope>
    <source>
        <strain evidence="1">NkOx7-01</strain>
    </source>
</reference>
<name>A0A388TD73_TERA1</name>
<proteinExistence type="predicted"/>